<reference evidence="1 2" key="2">
    <citation type="submission" date="2020-04" db="EMBL/GenBank/DDBJ databases">
        <title>Genome sequencing and assembly of multiple isolates from the Colletotrichum gloeosporioides species complex.</title>
        <authorList>
            <person name="Gan P."/>
            <person name="Shirasu K."/>
        </authorList>
    </citation>
    <scope>NUCLEOTIDE SEQUENCE [LARGE SCALE GENOMIC DNA]</scope>
    <source>
        <strain evidence="1 2">Nara gc5</strain>
    </source>
</reference>
<evidence type="ECO:0000313" key="1">
    <source>
        <dbReference type="EMBL" id="KAF4489232.1"/>
    </source>
</evidence>
<sequence>MGYNIMRAQEGGLSARPRGSIVRHLFHIKLLHYRFPPGYNSSASFLSASTQFDHVIMKFSKKTILATMAAQATALVQMEVRYSDRMVDVGNLDLFAVTWQAIYGEAGNTRAIMTDRSFGSQTNTCTWAEDYDPDLTVQVKMNGAWGRTPGLSDNQMRDGLVQSMWEVLRTVSDPYGYEVFNGCRGLTWMESVGYHEDAACGPKSARNCEYACRNENSPGLAQCENQTWGHKVPSTLRVIAYIDGRLQPDDLIIEFGATKNQEPGGCGLVGEVAGFLAGFIPVGGDLFAKGIEIGCAE</sequence>
<protein>
    <submittedName>
        <fullName evidence="1">Uncharacterized protein</fullName>
    </submittedName>
</protein>
<dbReference type="RefSeq" id="XP_031878613.2">
    <property type="nucleotide sequence ID" value="XM_032024759.2"/>
</dbReference>
<name>A0A7J6JGQ7_COLFN</name>
<comment type="caution">
    <text evidence="1">The sequence shown here is derived from an EMBL/GenBank/DDBJ whole genome shotgun (WGS) entry which is preliminary data.</text>
</comment>
<keyword evidence="2" id="KW-1185">Reference proteome</keyword>
<evidence type="ECO:0000313" key="2">
    <source>
        <dbReference type="Proteomes" id="UP000011096"/>
    </source>
</evidence>
<dbReference type="AlphaFoldDB" id="A0A7J6JGQ7"/>
<proteinExistence type="predicted"/>
<dbReference type="InParanoid" id="A0A7J6JGQ7"/>
<dbReference type="EMBL" id="ANPB02000002">
    <property type="protein sequence ID" value="KAF4489232.1"/>
    <property type="molecule type" value="Genomic_DNA"/>
</dbReference>
<dbReference type="OrthoDB" id="3908196at2759"/>
<accession>A0A7J6JGQ7</accession>
<reference evidence="1 2" key="1">
    <citation type="submission" date="2012-08" db="EMBL/GenBank/DDBJ databases">
        <authorList>
            <person name="Gan P.H.P."/>
            <person name="Ikeda K."/>
            <person name="Irieda H."/>
            <person name="Narusaka M."/>
            <person name="O'Connell R.J."/>
            <person name="Narusaka Y."/>
            <person name="Takano Y."/>
            <person name="Kubo Y."/>
            <person name="Shirasu K."/>
        </authorList>
    </citation>
    <scope>NUCLEOTIDE SEQUENCE [LARGE SCALE GENOMIC DNA]</scope>
    <source>
        <strain evidence="1 2">Nara gc5</strain>
    </source>
</reference>
<dbReference type="Proteomes" id="UP000011096">
    <property type="component" value="Unassembled WGS sequence"/>
</dbReference>
<gene>
    <name evidence="1" type="ORF">CGGC5_v004271</name>
</gene>
<organism evidence="1 2">
    <name type="scientific">Colletotrichum fructicola (strain Nara gc5)</name>
    <name type="common">Anthracnose fungus</name>
    <name type="synonym">Colletotrichum gloeosporioides (strain Nara gc5)</name>
    <dbReference type="NCBI Taxonomy" id="1213859"/>
    <lineage>
        <taxon>Eukaryota</taxon>
        <taxon>Fungi</taxon>
        <taxon>Dikarya</taxon>
        <taxon>Ascomycota</taxon>
        <taxon>Pezizomycotina</taxon>
        <taxon>Sordariomycetes</taxon>
        <taxon>Hypocreomycetidae</taxon>
        <taxon>Glomerellales</taxon>
        <taxon>Glomerellaceae</taxon>
        <taxon>Colletotrichum</taxon>
        <taxon>Colletotrichum gloeosporioides species complex</taxon>
    </lineage>
</organism>
<dbReference type="GeneID" id="43608924"/>